<feature type="non-terminal residue" evidence="1">
    <location>
        <position position="631"/>
    </location>
</feature>
<protein>
    <submittedName>
        <fullName evidence="1">Uncharacterized protein</fullName>
    </submittedName>
</protein>
<reference evidence="1" key="1">
    <citation type="submission" date="2018-06" db="EMBL/GenBank/DDBJ databases">
        <authorList>
            <person name="Zhirakovskaya E."/>
        </authorList>
    </citation>
    <scope>NUCLEOTIDE SEQUENCE</scope>
</reference>
<gene>
    <name evidence="1" type="ORF">MNBD_BACTEROID07-1468</name>
</gene>
<dbReference type="AlphaFoldDB" id="A0A3B0V9N1"/>
<organism evidence="1">
    <name type="scientific">hydrothermal vent metagenome</name>
    <dbReference type="NCBI Taxonomy" id="652676"/>
    <lineage>
        <taxon>unclassified sequences</taxon>
        <taxon>metagenomes</taxon>
        <taxon>ecological metagenomes</taxon>
    </lineage>
</organism>
<proteinExistence type="predicted"/>
<evidence type="ECO:0000313" key="1">
    <source>
        <dbReference type="EMBL" id="VAW28624.1"/>
    </source>
</evidence>
<dbReference type="EMBL" id="UOET01000266">
    <property type="protein sequence ID" value="VAW28624.1"/>
    <property type="molecule type" value="Genomic_DNA"/>
</dbReference>
<dbReference type="InterPro" id="IPR025631">
    <property type="entry name" value="Porin_10"/>
</dbReference>
<name>A0A3B0V9N1_9ZZZZ</name>
<dbReference type="Pfam" id="PF14121">
    <property type="entry name" value="Porin_10"/>
    <property type="match status" value="1"/>
</dbReference>
<accession>A0A3B0V9N1</accession>
<sequence>MTVSEEKIYFLFLFLLIFTIATPAMAQSDSTIISQDSTRMKPDTTSVYYFTGSLDSLKAGVLTYVDTSLTYFHQYDPVEKRNRMFNTLSNIGLASYNRVFTPSVSVGYVTKSRVFAPYMHYNNQVKYYKLKRPYTQLQYFMGPKKEQSLGVTFSRKMSKLFTFGVDLYLVNSPGRYTNSKSDNKYVYFTSRYHTQNNRYAIVSNYLHNKVIVRENGGITMDSLFRMNLEKDRRAIPVGLTTGRNMVKSSGFYVGQTFNLQKPGMRNDSTPRKLAGGSVSYSFLYQRNQMVYTDDARTDTTFYMAFPTSYNDSITYDSAYQQIIRNRFMWSSLAYNKDRLSQVFRAYFGVQYDHILQTYPYDSARYINNQLISFGGIALRLFRRSFLHGSAEMVFGGYNSGDLKIDGSLLQYLGSVEKNIGQLYFRVMFANRKPAWYFSEYSSNRFNWKLNLQKERIFSFTGEYRYKFIRTGATFQSLGNYTYFNDSVFPQQAANPGSVLQIYADGTIPLHYFGINLRAVYQTTTMAYFLHLPVLTGKMNVFFKKWIFKGAAHLQTGVQVSYFTSYFADAYMPELRAFYTQHNKKIGDYLYLDLYASMKIKSFRFFLQGKNLLGFLGNYYYYNSPEYPGADG</sequence>